<feature type="non-terminal residue" evidence="1">
    <location>
        <position position="1"/>
    </location>
</feature>
<accession>A0ABN7XNQ8</accession>
<sequence>VTYEECMMLVDFYMEGSHPEWVNARTLDLFKSFNLPSPLPG</sequence>
<protein>
    <submittedName>
        <fullName evidence="1">23118_t:CDS:1</fullName>
    </submittedName>
</protein>
<evidence type="ECO:0000313" key="1">
    <source>
        <dbReference type="EMBL" id="CAG8856867.1"/>
    </source>
</evidence>
<organism evidence="1 2">
    <name type="scientific">Gigaspora margarita</name>
    <dbReference type="NCBI Taxonomy" id="4874"/>
    <lineage>
        <taxon>Eukaryota</taxon>
        <taxon>Fungi</taxon>
        <taxon>Fungi incertae sedis</taxon>
        <taxon>Mucoromycota</taxon>
        <taxon>Glomeromycotina</taxon>
        <taxon>Glomeromycetes</taxon>
        <taxon>Diversisporales</taxon>
        <taxon>Gigasporaceae</taxon>
        <taxon>Gigaspora</taxon>
    </lineage>
</organism>
<dbReference type="EMBL" id="CAJVQB010164762">
    <property type="protein sequence ID" value="CAG8856867.1"/>
    <property type="molecule type" value="Genomic_DNA"/>
</dbReference>
<evidence type="ECO:0000313" key="2">
    <source>
        <dbReference type="Proteomes" id="UP000789901"/>
    </source>
</evidence>
<reference evidence="1 2" key="1">
    <citation type="submission" date="2021-06" db="EMBL/GenBank/DDBJ databases">
        <authorList>
            <person name="Kallberg Y."/>
            <person name="Tangrot J."/>
            <person name="Rosling A."/>
        </authorList>
    </citation>
    <scope>NUCLEOTIDE SEQUENCE [LARGE SCALE GENOMIC DNA]</scope>
    <source>
        <strain evidence="1 2">120-4 pot B 10/14</strain>
    </source>
</reference>
<proteinExistence type="predicted"/>
<name>A0ABN7XNQ8_GIGMA</name>
<feature type="non-terminal residue" evidence="1">
    <location>
        <position position="41"/>
    </location>
</feature>
<keyword evidence="2" id="KW-1185">Reference proteome</keyword>
<dbReference type="Proteomes" id="UP000789901">
    <property type="component" value="Unassembled WGS sequence"/>
</dbReference>
<comment type="caution">
    <text evidence="1">The sequence shown here is derived from an EMBL/GenBank/DDBJ whole genome shotgun (WGS) entry which is preliminary data.</text>
</comment>
<gene>
    <name evidence="1" type="ORF">GMARGA_LOCUS45688</name>
</gene>